<dbReference type="EMBL" id="JYDL01000099">
    <property type="protein sequence ID" value="KRX16828.1"/>
    <property type="molecule type" value="Genomic_DNA"/>
</dbReference>
<keyword evidence="3" id="KW-1185">Reference proteome</keyword>
<reference evidence="2 3" key="1">
    <citation type="submission" date="2015-01" db="EMBL/GenBank/DDBJ databases">
        <title>Evolution of Trichinella species and genotypes.</title>
        <authorList>
            <person name="Korhonen P.K."/>
            <person name="Edoardo P."/>
            <person name="Giuseppe L.R."/>
            <person name="Gasser R.B."/>
        </authorList>
    </citation>
    <scope>NUCLEOTIDE SEQUENCE [LARGE SCALE GENOMIC DNA]</scope>
    <source>
        <strain evidence="2">ISS37</strain>
    </source>
</reference>
<sequence length="62" mass="7013">MANFMLQILTIQELKPFFVNGMLYFSVGGTNLDATASIRKFYRAIWQSAAQHRSKSMVARVG</sequence>
<dbReference type="AlphaFoldDB" id="A0A0V0RQW8"/>
<dbReference type="Proteomes" id="UP000054630">
    <property type="component" value="Unassembled WGS sequence"/>
</dbReference>
<protein>
    <submittedName>
        <fullName evidence="2">Uncharacterized protein</fullName>
    </submittedName>
</protein>
<accession>A0A0V0RQW8</accession>
<evidence type="ECO:0000313" key="3">
    <source>
        <dbReference type="Proteomes" id="UP000054630"/>
    </source>
</evidence>
<name>A0A0V0RQW8_9BILA</name>
<dbReference type="EMBL" id="JYDL01000996">
    <property type="protein sequence ID" value="KRX11985.1"/>
    <property type="molecule type" value="Genomic_DNA"/>
</dbReference>
<organism evidence="2 3">
    <name type="scientific">Trichinella nelsoni</name>
    <dbReference type="NCBI Taxonomy" id="6336"/>
    <lineage>
        <taxon>Eukaryota</taxon>
        <taxon>Metazoa</taxon>
        <taxon>Ecdysozoa</taxon>
        <taxon>Nematoda</taxon>
        <taxon>Enoplea</taxon>
        <taxon>Dorylaimia</taxon>
        <taxon>Trichinellida</taxon>
        <taxon>Trichinellidae</taxon>
        <taxon>Trichinella</taxon>
    </lineage>
</organism>
<comment type="caution">
    <text evidence="2">The sequence shown here is derived from an EMBL/GenBank/DDBJ whole genome shotgun (WGS) entry which is preliminary data.</text>
</comment>
<evidence type="ECO:0000313" key="1">
    <source>
        <dbReference type="EMBL" id="KRX11985.1"/>
    </source>
</evidence>
<gene>
    <name evidence="2" type="ORF">T07_14586</name>
    <name evidence="1" type="ORF">T07_9253</name>
</gene>
<evidence type="ECO:0000313" key="2">
    <source>
        <dbReference type="EMBL" id="KRX16828.1"/>
    </source>
</evidence>
<proteinExistence type="predicted"/>